<dbReference type="RefSeq" id="WP_218930215.1">
    <property type="nucleotide sequence ID" value="NZ_JACAOA010000003.1"/>
</dbReference>
<comment type="caution">
    <text evidence="2">The sequence shown here is derived from an EMBL/GenBank/DDBJ whole genome shotgun (WGS) entry which is preliminary data.</text>
</comment>
<organism evidence="2 3">
    <name type="scientific">Ruoffia halotolerans</name>
    <dbReference type="NCBI Taxonomy" id="2748684"/>
    <lineage>
        <taxon>Bacteria</taxon>
        <taxon>Bacillati</taxon>
        <taxon>Bacillota</taxon>
        <taxon>Bacilli</taxon>
        <taxon>Lactobacillales</taxon>
        <taxon>Aerococcaceae</taxon>
        <taxon>Ruoffia</taxon>
    </lineage>
</organism>
<proteinExistence type="predicted"/>
<keyword evidence="1" id="KW-1133">Transmembrane helix</keyword>
<evidence type="ECO:0000313" key="2">
    <source>
        <dbReference type="EMBL" id="MBA5728485.1"/>
    </source>
</evidence>
<keyword evidence="1" id="KW-0472">Membrane</keyword>
<evidence type="ECO:0000313" key="3">
    <source>
        <dbReference type="Proteomes" id="UP000571018"/>
    </source>
</evidence>
<keyword evidence="1" id="KW-0812">Transmembrane</keyword>
<dbReference type="Proteomes" id="UP000571018">
    <property type="component" value="Unassembled WGS sequence"/>
</dbReference>
<keyword evidence="3" id="KW-1185">Reference proteome</keyword>
<evidence type="ECO:0000256" key="1">
    <source>
        <dbReference type="SAM" id="Phobius"/>
    </source>
</evidence>
<accession>A0A839A4C1</accession>
<dbReference type="EMBL" id="JACAOA010000003">
    <property type="protein sequence ID" value="MBA5728485.1"/>
    <property type="molecule type" value="Genomic_DNA"/>
</dbReference>
<feature type="transmembrane region" description="Helical" evidence="1">
    <location>
        <begin position="23"/>
        <end position="40"/>
    </location>
</feature>
<dbReference type="AlphaFoldDB" id="A0A839A4C1"/>
<name>A0A839A4C1_9LACT</name>
<reference evidence="2 3" key="1">
    <citation type="submission" date="2020-06" db="EMBL/GenBank/DDBJ databases">
        <title>Reclassification of Facklamia ignava, Facklamia soureckii and Facklami tabacinasalis as Falseniella iganva gen. nov., comb. nov., Hutsoniella ignava gen. nov., comb. nov., and Ruoffia tabacinasalis gen. nov., comb. nov and description of Ruoffia haltotolerans sp. nov., isolated from hypersaline Inland Sea of Qatar.</title>
        <authorList>
            <person name="Fotedar R."/>
            <person name="Sankaranarayanan K."/>
            <person name="Lawson P."/>
            <person name="Caldwell M."/>
            <person name="Zeyara A."/>
            <person name="Al Malki A."/>
            <person name="Ali M."/>
        </authorList>
    </citation>
    <scope>NUCLEOTIDE SEQUENCE [LARGE SCALE GENOMIC DNA]</scope>
    <source>
        <strain evidence="2 3">INB8</strain>
    </source>
</reference>
<gene>
    <name evidence="2" type="ORF">HW423_01610</name>
</gene>
<sequence>MSKILDTRILLGYMWRDETRKRFALGATLLYLVNATYFHFDIVSETHLALMHLDEQFGETVHLKLYPDN</sequence>
<protein>
    <submittedName>
        <fullName evidence="2">Uncharacterized protein</fullName>
    </submittedName>
</protein>